<dbReference type="Gramene" id="KQJ89287">
    <property type="protein sequence ID" value="KQJ89287"/>
    <property type="gene ID" value="BRADI_4g24670v3"/>
</dbReference>
<reference evidence="3" key="2">
    <citation type="submission" date="2017-06" db="EMBL/GenBank/DDBJ databases">
        <title>WGS assembly of Brachypodium distachyon.</title>
        <authorList>
            <consortium name="The International Brachypodium Initiative"/>
            <person name="Lucas S."/>
            <person name="Harmon-Smith M."/>
            <person name="Lail K."/>
            <person name="Tice H."/>
            <person name="Grimwood J."/>
            <person name="Bruce D."/>
            <person name="Barry K."/>
            <person name="Shu S."/>
            <person name="Lindquist E."/>
            <person name="Wang M."/>
            <person name="Pitluck S."/>
            <person name="Vogel J.P."/>
            <person name="Garvin D.F."/>
            <person name="Mockler T.C."/>
            <person name="Schmutz J."/>
            <person name="Rokhsar D."/>
            <person name="Bevan M.W."/>
        </authorList>
    </citation>
    <scope>NUCLEOTIDE SEQUENCE</scope>
    <source>
        <strain evidence="3">Bd21</strain>
    </source>
</reference>
<dbReference type="EMBL" id="CM000883">
    <property type="protein sequence ID" value="KQJ89287.1"/>
    <property type="molecule type" value="Genomic_DNA"/>
</dbReference>
<dbReference type="InterPro" id="IPR014895">
    <property type="entry name" value="Alginate_lyase_2"/>
</dbReference>
<evidence type="ECO:0000256" key="1">
    <source>
        <dbReference type="SAM" id="SignalP"/>
    </source>
</evidence>
<dbReference type="Pfam" id="PF08787">
    <property type="entry name" value="Alginate_lyase2"/>
    <property type="match status" value="1"/>
</dbReference>
<sequence>MASSSLSALLLLLAVVVGTAAARGGDDGKDPLTTGFRPVRLTESQFIVQKPYDVPLRDRYEHTGGVRRMWVFSTDKSIRRNHPGGARTEIKINVYTMFYYFYETSSRKKAGSGVWQFTGEVYVPTGTSGVSIMQIFGARPERQATTLMLHVYDGRLTFYHDLRRVLADDIYDRWVRLNVVHDIAAGNVTVFVDGVERLRSRSHGSQDAPHYFKFGVYKQSHNHPSHRMESRWRNVQVFTKP</sequence>
<dbReference type="EnsemblPlants" id="KQJ89287">
    <property type="protein sequence ID" value="KQJ89287"/>
    <property type="gene ID" value="BRADI_4g24670v3"/>
</dbReference>
<dbReference type="SUPFAM" id="SSF49899">
    <property type="entry name" value="Concanavalin A-like lectins/glucanases"/>
    <property type="match status" value="1"/>
</dbReference>
<accession>A0A0Q3EPB2</accession>
<dbReference type="Gene3D" id="2.60.120.200">
    <property type="match status" value="1"/>
</dbReference>
<gene>
    <name evidence="3" type="ORF">BRADI_4g24670v3</name>
</gene>
<keyword evidence="5" id="KW-1185">Reference proteome</keyword>
<dbReference type="InterPro" id="IPR013320">
    <property type="entry name" value="ConA-like_dom_sf"/>
</dbReference>
<proteinExistence type="predicted"/>
<reference evidence="3 4" key="1">
    <citation type="journal article" date="2010" name="Nature">
        <title>Genome sequencing and analysis of the model grass Brachypodium distachyon.</title>
        <authorList>
            <consortium name="International Brachypodium Initiative"/>
        </authorList>
    </citation>
    <scope>NUCLEOTIDE SEQUENCE [LARGE SCALE GENOMIC DNA]</scope>
    <source>
        <strain evidence="3 4">Bd21</strain>
    </source>
</reference>
<keyword evidence="1" id="KW-0732">Signal</keyword>
<feature type="signal peptide" evidence="1">
    <location>
        <begin position="1"/>
        <end position="21"/>
    </location>
</feature>
<feature type="chain" id="PRO_5033238306" description="Alginate lyase 2 domain-containing protein" evidence="1">
    <location>
        <begin position="22"/>
        <end position="241"/>
    </location>
</feature>
<feature type="domain" description="Alginate lyase 2" evidence="2">
    <location>
        <begin position="44"/>
        <end position="238"/>
    </location>
</feature>
<protein>
    <recommendedName>
        <fullName evidence="2">Alginate lyase 2 domain-containing protein</fullName>
    </recommendedName>
</protein>
<dbReference type="Proteomes" id="UP000008810">
    <property type="component" value="Chromosome 4"/>
</dbReference>
<dbReference type="PANTHER" id="PTHR33681">
    <property type="entry name" value="BINDING PROTEIN, PUTATIVE, EXPRESSED-RELATED"/>
    <property type="match status" value="1"/>
</dbReference>
<dbReference type="PANTHER" id="PTHR33681:SF15">
    <property type="entry name" value="ALGINATE LYASE 2 DOMAIN-CONTAINING PROTEIN"/>
    <property type="match status" value="1"/>
</dbReference>
<name>A0A0Q3EPB2_BRADI</name>
<dbReference type="InParanoid" id="A0A0Q3EPB2"/>
<organism evidence="3">
    <name type="scientific">Brachypodium distachyon</name>
    <name type="common">Purple false brome</name>
    <name type="synonym">Trachynia distachya</name>
    <dbReference type="NCBI Taxonomy" id="15368"/>
    <lineage>
        <taxon>Eukaryota</taxon>
        <taxon>Viridiplantae</taxon>
        <taxon>Streptophyta</taxon>
        <taxon>Embryophyta</taxon>
        <taxon>Tracheophyta</taxon>
        <taxon>Spermatophyta</taxon>
        <taxon>Magnoliopsida</taxon>
        <taxon>Liliopsida</taxon>
        <taxon>Poales</taxon>
        <taxon>Poaceae</taxon>
        <taxon>BOP clade</taxon>
        <taxon>Pooideae</taxon>
        <taxon>Stipodae</taxon>
        <taxon>Brachypodieae</taxon>
        <taxon>Brachypodium</taxon>
    </lineage>
</organism>
<evidence type="ECO:0000313" key="5">
    <source>
        <dbReference type="Proteomes" id="UP000008810"/>
    </source>
</evidence>
<dbReference type="OrthoDB" id="4221926at2759"/>
<evidence type="ECO:0000313" key="4">
    <source>
        <dbReference type="EnsemblPlants" id="KQJ89287"/>
    </source>
</evidence>
<dbReference type="AlphaFoldDB" id="A0A0Q3EPB2"/>
<reference evidence="4" key="3">
    <citation type="submission" date="2018-08" db="UniProtKB">
        <authorList>
            <consortium name="EnsemblPlants"/>
        </authorList>
    </citation>
    <scope>IDENTIFICATION</scope>
    <source>
        <strain evidence="4">cv. Bd21</strain>
    </source>
</reference>
<evidence type="ECO:0000259" key="2">
    <source>
        <dbReference type="Pfam" id="PF08787"/>
    </source>
</evidence>
<evidence type="ECO:0000313" key="3">
    <source>
        <dbReference type="EMBL" id="KQJ89287.1"/>
    </source>
</evidence>